<dbReference type="Pfam" id="PF05406">
    <property type="entry name" value="WGR"/>
    <property type="match status" value="1"/>
</dbReference>
<dbReference type="RefSeq" id="WP_088336959.1">
    <property type="nucleotide sequence ID" value="NZ_CP021934.1"/>
</dbReference>
<dbReference type="PANTHER" id="PTHR30634">
    <property type="entry name" value="OUTER MEMBRANE LOLAB LIPOPROTEIN INSERTION APPARATUS"/>
    <property type="match status" value="1"/>
</dbReference>
<evidence type="ECO:0000313" key="2">
    <source>
        <dbReference type="EMBL" id="ASC02545.1"/>
    </source>
</evidence>
<feature type="domain" description="WGR" evidence="1">
    <location>
        <begin position="1"/>
        <end position="78"/>
    </location>
</feature>
<dbReference type="CDD" id="cd07996">
    <property type="entry name" value="WGR_MMR_like"/>
    <property type="match status" value="1"/>
</dbReference>
<dbReference type="EMBL" id="CP021934">
    <property type="protein sequence ID" value="ASC02545.1"/>
    <property type="molecule type" value="Genomic_DNA"/>
</dbReference>
<organism evidence="2 3">
    <name type="scientific">Fusobacterium nucleatum subsp. polymorphum</name>
    <name type="common">Fusobacterium polymorphum</name>
    <dbReference type="NCBI Taxonomy" id="76857"/>
    <lineage>
        <taxon>Bacteria</taxon>
        <taxon>Fusobacteriati</taxon>
        <taxon>Fusobacteriota</taxon>
        <taxon>Fusobacteriia</taxon>
        <taxon>Fusobacteriales</taxon>
        <taxon>Fusobacteriaceae</taxon>
        <taxon>Fusobacterium</taxon>
    </lineage>
</organism>
<dbReference type="InterPro" id="IPR036930">
    <property type="entry name" value="WGR_dom_sf"/>
</dbReference>
<dbReference type="InterPro" id="IPR050458">
    <property type="entry name" value="LolB"/>
</dbReference>
<dbReference type="InterPro" id="IPR008893">
    <property type="entry name" value="WGR_domain"/>
</dbReference>
<dbReference type="AlphaFoldDB" id="A0A1Z3CGH5"/>
<dbReference type="Gene3D" id="2.20.140.10">
    <property type="entry name" value="WGR domain"/>
    <property type="match status" value="1"/>
</dbReference>
<sequence>MIEALHFKDQKTDKFWFVETLVCEMMVNYGKTGTTGKYKIKEFDNNQDCEKEALKLINSKKKKGYEEFVEFDRNNRYYFDDEEYGLNPLTSHPTFRKYFSNEIYYDSGDEEAPFGSDEGHDAFSELEESVRKKKKINFFDFPRVIIEEIWEMDYLTPDLEKTDEELKAQAKLSFNGLPGEQIILQSDQVILAVTFGQAKITGRIDKNLLELALKSLNRIDRLNRLIWNWDKEETTYYIETMKKDLIRYKEDFKN</sequence>
<gene>
    <name evidence="2" type="ORF">CBG50_04065</name>
</gene>
<dbReference type="SUPFAM" id="SSF142921">
    <property type="entry name" value="WGR domain-like"/>
    <property type="match status" value="1"/>
</dbReference>
<dbReference type="PROSITE" id="PS51977">
    <property type="entry name" value="WGR"/>
    <property type="match status" value="1"/>
</dbReference>
<reference evidence="2 3" key="1">
    <citation type="submission" date="2017-06" db="EMBL/GenBank/DDBJ databases">
        <title>Draft genome sequence of Fusobacterium nucleatum subsp. polymorphum KCOM 1260 (=ChDC F218).</title>
        <authorList>
            <person name="Kook J.-K."/>
            <person name="Park S.-N."/>
            <person name="Lim Y.K."/>
            <person name="Roh H."/>
        </authorList>
    </citation>
    <scope>NUCLEOTIDE SEQUENCE [LARGE SCALE GENOMIC DNA]</scope>
    <source>
        <strain evidence="3">KCOM 1260 (ChDC F218)</strain>
    </source>
</reference>
<evidence type="ECO:0000259" key="1">
    <source>
        <dbReference type="PROSITE" id="PS51977"/>
    </source>
</evidence>
<keyword evidence="3" id="KW-1185">Reference proteome</keyword>
<protein>
    <submittedName>
        <fullName evidence="2">MolR family transcriptional regulator</fullName>
    </submittedName>
</protein>
<dbReference type="Proteomes" id="UP000196759">
    <property type="component" value="Chromosome"/>
</dbReference>
<dbReference type="PANTHER" id="PTHR30634:SF13">
    <property type="entry name" value="PROTEIN YEHF"/>
    <property type="match status" value="1"/>
</dbReference>
<accession>A0A1Z3CGH5</accession>
<name>A0A1Z3CGH5_FUSNP</name>
<proteinExistence type="predicted"/>
<dbReference type="SMART" id="SM00773">
    <property type="entry name" value="WGR"/>
    <property type="match status" value="1"/>
</dbReference>
<dbReference type="InterPro" id="IPR049809">
    <property type="entry name" value="YehF/YfeS-like_WGR"/>
</dbReference>
<evidence type="ECO:0000313" key="3">
    <source>
        <dbReference type="Proteomes" id="UP000196759"/>
    </source>
</evidence>